<protein>
    <submittedName>
        <fullName evidence="1">Uncharacterized protein</fullName>
    </submittedName>
</protein>
<evidence type="ECO:0000313" key="2">
    <source>
        <dbReference type="Proteomes" id="UP000284557"/>
    </source>
</evidence>
<proteinExistence type="predicted"/>
<evidence type="ECO:0000313" key="1">
    <source>
        <dbReference type="EMBL" id="RIT29269.1"/>
    </source>
</evidence>
<name>A0ABD7HHI4_9MYCO</name>
<organism evidence="1 2">
    <name type="scientific">Mycobacteroides abscessus</name>
    <dbReference type="NCBI Taxonomy" id="36809"/>
    <lineage>
        <taxon>Bacteria</taxon>
        <taxon>Bacillati</taxon>
        <taxon>Actinomycetota</taxon>
        <taxon>Actinomycetes</taxon>
        <taxon>Mycobacteriales</taxon>
        <taxon>Mycobacteriaceae</taxon>
        <taxon>Mycobacteroides</taxon>
    </lineage>
</organism>
<gene>
    <name evidence="1" type="ORF">D2E76_25520</name>
</gene>
<reference evidence="1 2" key="1">
    <citation type="submission" date="2018-08" db="EMBL/GenBank/DDBJ databases">
        <title>Linezolid Resistance in Mycobacterium abscessus: MIC Distribution and Comprehensive Investigation of Resistance Mechanisms.</title>
        <authorList>
            <person name="Ye M."/>
            <person name="Xu L."/>
            <person name="Zou Y."/>
            <person name="Li B."/>
            <person name="Guo Q."/>
            <person name="Zhang Y."/>
            <person name="Zhan M."/>
            <person name="Xu B."/>
            <person name="Yu F."/>
            <person name="Zhang Z."/>
            <person name="Chu H."/>
        </authorList>
    </citation>
    <scope>NUCLEOTIDE SEQUENCE [LARGE SCALE GENOMIC DNA]</scope>
    <source>
        <strain evidence="1 2">G143</strain>
    </source>
</reference>
<dbReference type="AlphaFoldDB" id="A0ABD7HHI4"/>
<sequence length="81" mass="9273">MSQHLLVALLVLVSLAASGLFLLAMLLRWWDQQAVHQQAVGQRRRLAAIRRTQRQAERHIDHLTLTTIEHLLTAARMSGRQ</sequence>
<dbReference type="Proteomes" id="UP000284557">
    <property type="component" value="Unassembled WGS sequence"/>
</dbReference>
<dbReference type="RefSeq" id="WP_100481063.1">
    <property type="nucleotide sequence ID" value="NZ_QDET01000004.1"/>
</dbReference>
<comment type="caution">
    <text evidence="1">The sequence shown here is derived from an EMBL/GenBank/DDBJ whole genome shotgun (WGS) entry which is preliminary data.</text>
</comment>
<dbReference type="EMBL" id="QXBN01000033">
    <property type="protein sequence ID" value="RIT29269.1"/>
    <property type="molecule type" value="Genomic_DNA"/>
</dbReference>
<accession>A0ABD7HHI4</accession>